<reference evidence="3 4" key="1">
    <citation type="submission" date="2018-11" db="EMBL/GenBank/DDBJ databases">
        <title>Genomes From Bacteria Associated with the Canine Oral Cavity: a Test Case for Automated Genome-Based Taxonomic Assignment.</title>
        <authorList>
            <person name="Coil D.A."/>
            <person name="Jospin G."/>
            <person name="Darling A.E."/>
            <person name="Wallis C."/>
            <person name="Davis I.J."/>
            <person name="Harris S."/>
            <person name="Eisen J.A."/>
            <person name="Holcombe L.J."/>
            <person name="O'Flynn C."/>
        </authorList>
    </citation>
    <scope>NUCLEOTIDE SEQUENCE [LARGE SCALE GENOMIC DNA]</scope>
    <source>
        <strain evidence="3 4">OH770</strain>
    </source>
</reference>
<dbReference type="Proteomes" id="UP000280444">
    <property type="component" value="Unassembled WGS sequence"/>
</dbReference>
<dbReference type="SUPFAM" id="SSF51735">
    <property type="entry name" value="NAD(P)-binding Rossmann-fold domains"/>
    <property type="match status" value="1"/>
</dbReference>
<accession>A0A3P1SBP6</accession>
<evidence type="ECO:0000259" key="1">
    <source>
        <dbReference type="Pfam" id="PF01408"/>
    </source>
</evidence>
<evidence type="ECO:0000313" key="3">
    <source>
        <dbReference type="EMBL" id="RRC94578.1"/>
    </source>
</evidence>
<dbReference type="Pfam" id="PF22725">
    <property type="entry name" value="GFO_IDH_MocA_C3"/>
    <property type="match status" value="1"/>
</dbReference>
<name>A0A3P1SBP6_9ACTO</name>
<dbReference type="PANTHER" id="PTHR43708">
    <property type="entry name" value="CONSERVED EXPRESSED OXIDOREDUCTASE (EUROFUNG)"/>
    <property type="match status" value="1"/>
</dbReference>
<keyword evidence="4" id="KW-1185">Reference proteome</keyword>
<evidence type="ECO:0000259" key="2">
    <source>
        <dbReference type="Pfam" id="PF22725"/>
    </source>
</evidence>
<dbReference type="OrthoDB" id="103047at2"/>
<dbReference type="PANTHER" id="PTHR43708:SF8">
    <property type="entry name" value="OXIDOREDUCTASE"/>
    <property type="match status" value="1"/>
</dbReference>
<dbReference type="Gene3D" id="3.40.50.720">
    <property type="entry name" value="NAD(P)-binding Rossmann-like Domain"/>
    <property type="match status" value="1"/>
</dbReference>
<dbReference type="InterPro" id="IPR055170">
    <property type="entry name" value="GFO_IDH_MocA-like_dom"/>
</dbReference>
<dbReference type="Gene3D" id="3.30.360.10">
    <property type="entry name" value="Dihydrodipicolinate Reductase, domain 2"/>
    <property type="match status" value="1"/>
</dbReference>
<dbReference type="InterPro" id="IPR000683">
    <property type="entry name" value="Gfo/Idh/MocA-like_OxRdtase_N"/>
</dbReference>
<evidence type="ECO:0000313" key="4">
    <source>
        <dbReference type="Proteomes" id="UP000280444"/>
    </source>
</evidence>
<comment type="caution">
    <text evidence="3">The sequence shown here is derived from an EMBL/GenBank/DDBJ whole genome shotgun (WGS) entry which is preliminary data.</text>
</comment>
<dbReference type="InterPro" id="IPR036291">
    <property type="entry name" value="NAD(P)-bd_dom_sf"/>
</dbReference>
<dbReference type="InterPro" id="IPR051317">
    <property type="entry name" value="Gfo/Idh/MocA_oxidoreduct"/>
</dbReference>
<proteinExistence type="predicted"/>
<sequence>MTSYQYAMIGCGARATIGKHIPTVEPGSRVAWAVDTTEAGRGRARELFGDIDILSSVEELIAHTGGPGSGRVRGAIVCTPDDTHKAVAEVLLKAGIPVYLEKPMSISLEDSDALVDLAASTGTPLYVGHNMRHMSVITLMKRLIDEGAIGQVQAVWCRHFVGNGGDYYFKDWHADRSRAGTLLLQKGVHDIDVIHFLAGASSSVVQGMGDLMIYGDIESRRDNSDMTMPEWFSMDNWPPRAQRNLNPIIDVEDISMLQMRLDNGVLASYQQCHFTPDYWRNYTVIGDAGRLENFGDGEGGVVRVWNRRHTFAPEGDEEYPIVGDLGGHGDADKLTMAEFVSIIAQGAARSEAEHLANPLAARDAVATAVMGARSVRNGSVPEQIPPHRLSEASR</sequence>
<dbReference type="RefSeq" id="WP_124872183.1">
    <property type="nucleotide sequence ID" value="NZ_RQZF01000013.1"/>
</dbReference>
<feature type="domain" description="GFO/IDH/MocA-like oxidoreductase" evidence="2">
    <location>
        <begin position="139"/>
        <end position="292"/>
    </location>
</feature>
<dbReference type="GO" id="GO:0000166">
    <property type="term" value="F:nucleotide binding"/>
    <property type="evidence" value="ECO:0007669"/>
    <property type="project" value="InterPro"/>
</dbReference>
<organism evidence="3 4">
    <name type="scientific">Schaalia canis</name>
    <dbReference type="NCBI Taxonomy" id="100469"/>
    <lineage>
        <taxon>Bacteria</taxon>
        <taxon>Bacillati</taxon>
        <taxon>Actinomycetota</taxon>
        <taxon>Actinomycetes</taxon>
        <taxon>Actinomycetales</taxon>
        <taxon>Actinomycetaceae</taxon>
        <taxon>Schaalia</taxon>
    </lineage>
</organism>
<protein>
    <submittedName>
        <fullName evidence="3">Gfo/Idh/MocA family oxidoreductase</fullName>
    </submittedName>
</protein>
<dbReference type="AlphaFoldDB" id="A0A3P1SBP6"/>
<dbReference type="EMBL" id="RQZF01000013">
    <property type="protein sequence ID" value="RRC94578.1"/>
    <property type="molecule type" value="Genomic_DNA"/>
</dbReference>
<feature type="domain" description="Gfo/Idh/MocA-like oxidoreductase N-terminal" evidence="1">
    <location>
        <begin position="5"/>
        <end position="129"/>
    </location>
</feature>
<gene>
    <name evidence="3" type="ORF">EII11_09715</name>
</gene>
<dbReference type="Pfam" id="PF01408">
    <property type="entry name" value="GFO_IDH_MocA"/>
    <property type="match status" value="1"/>
</dbReference>
<dbReference type="SUPFAM" id="SSF55347">
    <property type="entry name" value="Glyceraldehyde-3-phosphate dehydrogenase-like, C-terminal domain"/>
    <property type="match status" value="1"/>
</dbReference>